<reference evidence="21" key="1">
    <citation type="submission" date="2024-02" db="UniProtKB">
        <authorList>
            <consortium name="WormBaseParasite"/>
        </authorList>
    </citation>
    <scope>IDENTIFICATION</scope>
</reference>
<dbReference type="FunFam" id="3.30.160.60:FF:000100">
    <property type="entry name" value="Zinc finger 45-like"/>
    <property type="match status" value="1"/>
</dbReference>
<dbReference type="PROSITE" id="PS00028">
    <property type="entry name" value="ZINC_FINGER_C2H2_1"/>
    <property type="match status" value="3"/>
</dbReference>
<evidence type="ECO:0000256" key="2">
    <source>
        <dbReference type="ARBA" id="ARBA00004167"/>
    </source>
</evidence>
<evidence type="ECO:0000256" key="14">
    <source>
        <dbReference type="ARBA" id="ARBA00023136"/>
    </source>
</evidence>
<keyword evidence="10" id="KW-0677">Repeat</keyword>
<evidence type="ECO:0000256" key="9">
    <source>
        <dbReference type="ARBA" id="ARBA00022729"/>
    </source>
</evidence>
<evidence type="ECO:0000256" key="17">
    <source>
        <dbReference type="PROSITE-ProRule" id="PRU00042"/>
    </source>
</evidence>
<accession>A0AAF3J2E2</accession>
<feature type="domain" description="C2H2-type" evidence="19">
    <location>
        <begin position="694"/>
        <end position="721"/>
    </location>
</feature>
<feature type="domain" description="C2H2-type" evidence="19">
    <location>
        <begin position="752"/>
        <end position="779"/>
    </location>
</feature>
<evidence type="ECO:0000256" key="4">
    <source>
        <dbReference type="ARBA" id="ARBA00012544"/>
    </source>
</evidence>
<comment type="subcellular location">
    <subcellularLocation>
        <location evidence="2">Membrane</location>
        <topology evidence="2">Single-pass membrane protein</topology>
    </subcellularLocation>
    <subcellularLocation>
        <location evidence="1">Nucleus</location>
    </subcellularLocation>
</comment>
<organism evidence="20 21">
    <name type="scientific">Mesorhabditis belari</name>
    <dbReference type="NCBI Taxonomy" id="2138241"/>
    <lineage>
        <taxon>Eukaryota</taxon>
        <taxon>Metazoa</taxon>
        <taxon>Ecdysozoa</taxon>
        <taxon>Nematoda</taxon>
        <taxon>Chromadorea</taxon>
        <taxon>Rhabditida</taxon>
        <taxon>Rhabditina</taxon>
        <taxon>Rhabditomorpha</taxon>
        <taxon>Rhabditoidea</taxon>
        <taxon>Rhabditidae</taxon>
        <taxon>Mesorhabditinae</taxon>
        <taxon>Mesorhabditis</taxon>
    </lineage>
</organism>
<evidence type="ECO:0000256" key="6">
    <source>
        <dbReference type="ARBA" id="ARBA00022679"/>
    </source>
</evidence>
<keyword evidence="12" id="KW-0862">Zinc</keyword>
<evidence type="ECO:0000256" key="1">
    <source>
        <dbReference type="ARBA" id="ARBA00004123"/>
    </source>
</evidence>
<dbReference type="InterPro" id="IPR050271">
    <property type="entry name" value="UDP-glycosyltransferase"/>
</dbReference>
<keyword evidence="7" id="KW-0812">Transmembrane</keyword>
<evidence type="ECO:0000256" key="7">
    <source>
        <dbReference type="ARBA" id="ARBA00022692"/>
    </source>
</evidence>
<dbReference type="PANTHER" id="PTHR48043:SF23">
    <property type="entry name" value="UDP-GLUCURONOSYLTRANSFERASE"/>
    <property type="match status" value="1"/>
</dbReference>
<evidence type="ECO:0000256" key="13">
    <source>
        <dbReference type="ARBA" id="ARBA00022989"/>
    </source>
</evidence>
<sequence>MGKIADIFVEAGHKVIVLQPIIIDQLQETGTKLAEVIEIPPSEATKRLMLAASGDSTGRDRWTTSGTDPRPAINILRLLRETALDAMKRVVHDEELMKRLRDYHFDLGFSEGIELSAYGLYHELNITKYITVLSSTFGASFSSIFGAPMLPSYVPSFSSSSIDQMSFSERAINLVGSIAEKYMITNSYTILDEFFHEFSENFPGIEAQLTASSLVLANVEPLFDFPRPLLHKLQYIGGVTVSEKKPLNDEWSAVLSKRAQTILISFGSMARSVDMPNEYKKAFMEAFTRFPNVTFIWKYENPSELEGSAEIPNLLLNAWVPQPDLLGDSRLSAFITHGGAGSVNEFVYHGKKAMVIPSIRRSIRKRKADRLTEAIEQLLNDHSLDKNAKQMAEMIAEKPFKAREILLKNAVFVAEFGPLSNLDPLGRSLPPPPMADHPPSILPKPTHGLASTHQPLQKVILLQPQSHSSSQPAQQQVYLFQPNNASGQQFSMNPFEYFDNWIYPQKPLETIDVKPLKLEPNNLYEVHELYEPARIQLIPVQIESTSKKQMALLSPVQPVQSNNHTTTTVETLDSGKVEQPISAQPQAQQRITLGNLQFQQDPNDPQKWIITNEAGSTTSAPHHQSYSQQSGGDDGNESPGLTEDFDFDAANKGMGLDGYQSKLPKRSACTCPNCQTGANPKGGYPGEQKPSRLHVCHLCTKTYGKTSHLRAHLRGHAGNKPFACDWQQCTKRFTRSDELQRHRRTHTGEKRFACGACGKRFMRSDHLTKHERTHNSTREARRIEHIVTFVCICHHLLRGFDDFPSLYPECFALIMLFLNFSLN</sequence>
<keyword evidence="14" id="KW-0472">Membrane</keyword>
<dbReference type="InterPro" id="IPR036236">
    <property type="entry name" value="Znf_C2H2_sf"/>
</dbReference>
<dbReference type="Pfam" id="PF00096">
    <property type="entry name" value="zf-C2H2"/>
    <property type="match status" value="2"/>
</dbReference>
<dbReference type="CDD" id="cd03784">
    <property type="entry name" value="GT1_Gtf-like"/>
    <property type="match status" value="1"/>
</dbReference>
<protein>
    <recommendedName>
        <fullName evidence="4">glucuronosyltransferase</fullName>
        <ecNumber evidence="4">2.4.1.17</ecNumber>
    </recommendedName>
</protein>
<dbReference type="AlphaFoldDB" id="A0AAF3J2E2"/>
<feature type="compositionally biased region" description="Polar residues" evidence="18">
    <location>
        <begin position="616"/>
        <end position="631"/>
    </location>
</feature>
<keyword evidence="5" id="KW-0328">Glycosyltransferase</keyword>
<evidence type="ECO:0000256" key="11">
    <source>
        <dbReference type="ARBA" id="ARBA00022771"/>
    </source>
</evidence>
<evidence type="ECO:0000256" key="15">
    <source>
        <dbReference type="ARBA" id="ARBA00023242"/>
    </source>
</evidence>
<keyword evidence="20" id="KW-1185">Reference proteome</keyword>
<dbReference type="Pfam" id="PF00201">
    <property type="entry name" value="UDPGT"/>
    <property type="match status" value="1"/>
</dbReference>
<dbReference type="SUPFAM" id="SSF57667">
    <property type="entry name" value="beta-beta-alpha zinc fingers"/>
    <property type="match status" value="2"/>
</dbReference>
<dbReference type="FunFam" id="3.40.50.2000:FF:000038">
    <property type="entry name" value="UDP-GlucuronosylTransferase"/>
    <property type="match status" value="1"/>
</dbReference>
<dbReference type="WBParaSite" id="MBELARI_LOCUS11944">
    <property type="protein sequence ID" value="MBELARI_LOCUS11944"/>
    <property type="gene ID" value="MBELARI_LOCUS11944"/>
</dbReference>
<keyword evidence="6" id="KW-0808">Transferase</keyword>
<evidence type="ECO:0000256" key="3">
    <source>
        <dbReference type="ARBA" id="ARBA00009995"/>
    </source>
</evidence>
<dbReference type="InterPro" id="IPR002213">
    <property type="entry name" value="UDP_glucos_trans"/>
</dbReference>
<evidence type="ECO:0000256" key="16">
    <source>
        <dbReference type="ARBA" id="ARBA00047475"/>
    </source>
</evidence>
<dbReference type="Gene3D" id="3.40.50.2000">
    <property type="entry name" value="Glycogen Phosphorylase B"/>
    <property type="match status" value="1"/>
</dbReference>
<comment type="similarity">
    <text evidence="3">Belongs to the UDP-glycosyltransferase family.</text>
</comment>
<dbReference type="Proteomes" id="UP000887575">
    <property type="component" value="Unassembled WGS sequence"/>
</dbReference>
<evidence type="ECO:0000256" key="12">
    <source>
        <dbReference type="ARBA" id="ARBA00022833"/>
    </source>
</evidence>
<evidence type="ECO:0000256" key="18">
    <source>
        <dbReference type="SAM" id="MobiDB-lite"/>
    </source>
</evidence>
<dbReference type="PANTHER" id="PTHR48043">
    <property type="entry name" value="EG:EG0003.4 PROTEIN-RELATED"/>
    <property type="match status" value="1"/>
</dbReference>
<feature type="domain" description="C2H2-type" evidence="19">
    <location>
        <begin position="722"/>
        <end position="751"/>
    </location>
</feature>
<dbReference type="FunFam" id="3.30.160.60:FF:000018">
    <property type="entry name" value="Krueppel-like factor 15"/>
    <property type="match status" value="1"/>
</dbReference>
<feature type="region of interest" description="Disordered" evidence="18">
    <location>
        <begin position="616"/>
        <end position="649"/>
    </location>
</feature>
<evidence type="ECO:0000256" key="5">
    <source>
        <dbReference type="ARBA" id="ARBA00022676"/>
    </source>
</evidence>
<evidence type="ECO:0000256" key="10">
    <source>
        <dbReference type="ARBA" id="ARBA00022737"/>
    </source>
</evidence>
<dbReference type="GO" id="GO:0005634">
    <property type="term" value="C:nucleus"/>
    <property type="evidence" value="ECO:0007669"/>
    <property type="project" value="UniProtKB-SubCell"/>
</dbReference>
<dbReference type="GO" id="GO:0008270">
    <property type="term" value="F:zinc ion binding"/>
    <property type="evidence" value="ECO:0007669"/>
    <property type="project" value="UniProtKB-KW"/>
</dbReference>
<dbReference type="GO" id="GO:0015020">
    <property type="term" value="F:glucuronosyltransferase activity"/>
    <property type="evidence" value="ECO:0007669"/>
    <property type="project" value="UniProtKB-EC"/>
</dbReference>
<name>A0AAF3J2E2_9BILA</name>
<evidence type="ECO:0000259" key="19">
    <source>
        <dbReference type="PROSITE" id="PS50157"/>
    </source>
</evidence>
<dbReference type="SMART" id="SM00355">
    <property type="entry name" value="ZnF_C2H2"/>
    <property type="match status" value="3"/>
</dbReference>
<evidence type="ECO:0000313" key="20">
    <source>
        <dbReference type="Proteomes" id="UP000887575"/>
    </source>
</evidence>
<keyword evidence="8" id="KW-0479">Metal-binding</keyword>
<dbReference type="InterPro" id="IPR013087">
    <property type="entry name" value="Znf_C2H2_type"/>
</dbReference>
<dbReference type="EC" id="2.4.1.17" evidence="4"/>
<evidence type="ECO:0000256" key="8">
    <source>
        <dbReference type="ARBA" id="ARBA00022723"/>
    </source>
</evidence>
<dbReference type="PROSITE" id="PS50157">
    <property type="entry name" value="ZINC_FINGER_C2H2_2"/>
    <property type="match status" value="3"/>
</dbReference>
<dbReference type="GO" id="GO:0016020">
    <property type="term" value="C:membrane"/>
    <property type="evidence" value="ECO:0007669"/>
    <property type="project" value="UniProtKB-SubCell"/>
</dbReference>
<dbReference type="Gene3D" id="3.30.160.60">
    <property type="entry name" value="Classic Zinc Finger"/>
    <property type="match status" value="3"/>
</dbReference>
<dbReference type="SUPFAM" id="SSF53756">
    <property type="entry name" value="UDP-Glycosyltransferase/glycogen phosphorylase"/>
    <property type="match status" value="1"/>
</dbReference>
<keyword evidence="11 17" id="KW-0863">Zinc-finger</keyword>
<comment type="catalytic activity">
    <reaction evidence="16">
        <text>glucuronate acceptor + UDP-alpha-D-glucuronate = acceptor beta-D-glucuronoside + UDP + H(+)</text>
        <dbReference type="Rhea" id="RHEA:21032"/>
        <dbReference type="ChEBI" id="CHEBI:15378"/>
        <dbReference type="ChEBI" id="CHEBI:58052"/>
        <dbReference type="ChEBI" id="CHEBI:58223"/>
        <dbReference type="ChEBI" id="CHEBI:132367"/>
        <dbReference type="ChEBI" id="CHEBI:132368"/>
        <dbReference type="EC" id="2.4.1.17"/>
    </reaction>
</comment>
<evidence type="ECO:0000313" key="21">
    <source>
        <dbReference type="WBParaSite" id="MBELARI_LOCUS11944"/>
    </source>
</evidence>
<keyword evidence="15" id="KW-0539">Nucleus</keyword>
<keyword evidence="9" id="KW-0732">Signal</keyword>
<proteinExistence type="inferred from homology"/>
<keyword evidence="13" id="KW-1133">Transmembrane helix</keyword>